<dbReference type="EMBL" id="UGGJ01000006">
    <property type="protein sequence ID" value="STO40254.1"/>
    <property type="molecule type" value="Genomic_DNA"/>
</dbReference>
<dbReference type="EMBL" id="CP065611">
    <property type="protein sequence ID" value="QPR06354.1"/>
    <property type="molecule type" value="Genomic_DNA"/>
</dbReference>
<dbReference type="Proteomes" id="UP000254219">
    <property type="component" value="Unassembled WGS sequence"/>
</dbReference>
<evidence type="ECO:0000313" key="8">
    <source>
        <dbReference type="EMBL" id="STO40254.1"/>
    </source>
</evidence>
<dbReference type="EMBL" id="CP065611">
    <property type="protein sequence ID" value="QPR04954.1"/>
    <property type="molecule type" value="Genomic_DNA"/>
</dbReference>
<dbReference type="RefSeq" id="WP_000829563.1">
    <property type="nucleotide sequence ID" value="NZ_CABEFB020000006.1"/>
</dbReference>
<evidence type="ECO:0000256" key="1">
    <source>
        <dbReference type="SAM" id="MobiDB-lite"/>
    </source>
</evidence>
<dbReference type="Proteomes" id="UP000594864">
    <property type="component" value="Chromosome"/>
</dbReference>
<evidence type="ECO:0000313" key="9">
    <source>
        <dbReference type="Proteomes" id="UP000254219"/>
    </source>
</evidence>
<gene>
    <name evidence="3" type="ORF">I6H02_08235</name>
    <name evidence="2" type="ORF">I6H02_26290</name>
    <name evidence="4" type="ORF">NCTC11181_03516</name>
    <name evidence="5" type="ORF">NCTC11181_04829</name>
    <name evidence="6" type="ORF">NCTC9706_00010</name>
    <name evidence="7" type="ORF">NCTC9706_01413</name>
    <name evidence="8" type="ORF">NCTC9706_04553</name>
</gene>
<dbReference type="EMBL" id="UGGJ01000001">
    <property type="protein sequence ID" value="STN83083.1"/>
    <property type="molecule type" value="Genomic_DNA"/>
</dbReference>
<accession>A0A0M1U6V7</accession>
<evidence type="ECO:0000313" key="2">
    <source>
        <dbReference type="EMBL" id="QPR04954.1"/>
    </source>
</evidence>
<evidence type="ECO:0000313" key="4">
    <source>
        <dbReference type="EMBL" id="STD44543.1"/>
    </source>
</evidence>
<evidence type="ECO:0000313" key="6">
    <source>
        <dbReference type="EMBL" id="STN83083.1"/>
    </source>
</evidence>
<reference evidence="2 11" key="2">
    <citation type="submission" date="2020-12" db="EMBL/GenBank/DDBJ databases">
        <title>FDA dAtabase for Regulatory Grade micrObial Sequences (FDA-ARGOS): Supporting development and validation of Infectious Disease Dx tests.</title>
        <authorList>
            <person name="Sproer C."/>
            <person name="Gronow S."/>
            <person name="Severitt S."/>
            <person name="Schroder I."/>
            <person name="Tallon L."/>
            <person name="Sadzewicz L."/>
            <person name="Zhao X."/>
            <person name="Boylan J."/>
            <person name="Ott S."/>
            <person name="Bowen H."/>
            <person name="Vavikolanu K."/>
            <person name="Mehta A."/>
            <person name="Aluvathingal J."/>
            <person name="Nadendla S."/>
            <person name="Lowell S."/>
            <person name="Myers T."/>
            <person name="Yan Y."/>
            <person name="Sichtig H."/>
        </authorList>
    </citation>
    <scope>NUCLEOTIDE SEQUENCE [LARGE SCALE GENOMIC DNA]</scope>
    <source>
        <strain evidence="2 11">FDAARGOS_945</strain>
    </source>
</reference>
<organism evidence="5 9">
    <name type="scientific">Escherichia coli</name>
    <dbReference type="NCBI Taxonomy" id="562"/>
    <lineage>
        <taxon>Bacteria</taxon>
        <taxon>Pseudomonadati</taxon>
        <taxon>Pseudomonadota</taxon>
        <taxon>Gammaproteobacteria</taxon>
        <taxon>Enterobacterales</taxon>
        <taxon>Enterobacteriaceae</taxon>
        <taxon>Escherichia</taxon>
    </lineage>
</organism>
<evidence type="ECO:0000313" key="7">
    <source>
        <dbReference type="EMBL" id="STN84412.1"/>
    </source>
</evidence>
<evidence type="ECO:0000313" key="10">
    <source>
        <dbReference type="Proteomes" id="UP000254460"/>
    </source>
</evidence>
<dbReference type="Proteomes" id="UP000254460">
    <property type="component" value="Unassembled WGS sequence"/>
</dbReference>
<dbReference type="EMBL" id="UFYN01000008">
    <property type="protein sequence ID" value="STE75476.1"/>
    <property type="molecule type" value="Genomic_DNA"/>
</dbReference>
<sequence length="115" mass="12416">MAEMVTVGCKLPNGLVLEVGQKRVQVAGWRNNAVKIVGGYGLTQVDKVFFDAWLAEHGQQPYVKNGVIFAQDKANSAVSQATEQKAVKSGLEPLPQKNPAPGVNRNDEVMGKPQE</sequence>
<proteinExistence type="predicted"/>
<evidence type="ECO:0000313" key="3">
    <source>
        <dbReference type="EMBL" id="QPR06354.1"/>
    </source>
</evidence>
<dbReference type="EMBL" id="UGGJ01000004">
    <property type="protein sequence ID" value="STN84412.1"/>
    <property type="molecule type" value="Genomic_DNA"/>
</dbReference>
<dbReference type="EMBL" id="UFYN01000002">
    <property type="protein sequence ID" value="STD44543.1"/>
    <property type="molecule type" value="Genomic_DNA"/>
</dbReference>
<reference evidence="9 10" key="1">
    <citation type="submission" date="2018-06" db="EMBL/GenBank/DDBJ databases">
        <authorList>
            <consortium name="Pathogen Informatics"/>
            <person name="Doyle S."/>
        </authorList>
    </citation>
    <scope>NUCLEOTIDE SEQUENCE [LARGE SCALE GENOMIC DNA]</scope>
    <source>
        <strain evidence="5 9">NCTC11181</strain>
        <strain evidence="6 10">NCTC9706</strain>
    </source>
</reference>
<dbReference type="AlphaFoldDB" id="A0A0M1U6V7"/>
<evidence type="ECO:0000313" key="5">
    <source>
        <dbReference type="EMBL" id="STE75476.1"/>
    </source>
</evidence>
<feature type="compositionally biased region" description="Basic and acidic residues" evidence="1">
    <location>
        <begin position="105"/>
        <end position="115"/>
    </location>
</feature>
<feature type="region of interest" description="Disordered" evidence="1">
    <location>
        <begin position="80"/>
        <end position="115"/>
    </location>
</feature>
<name>A0A0M1U6V7_ECOLX</name>
<protein>
    <submittedName>
        <fullName evidence="5">Uncharacterized protein</fullName>
    </submittedName>
</protein>
<evidence type="ECO:0000313" key="11">
    <source>
        <dbReference type="Proteomes" id="UP000594864"/>
    </source>
</evidence>